<keyword evidence="1" id="KW-1133">Transmembrane helix</keyword>
<feature type="transmembrane region" description="Helical" evidence="1">
    <location>
        <begin position="34"/>
        <end position="53"/>
    </location>
</feature>
<dbReference type="RefSeq" id="WP_162816185.1">
    <property type="nucleotide sequence ID" value="NZ_CP011940.1"/>
</dbReference>
<organism evidence="2 3">
    <name type="scientific">Megasphaera hexanoica</name>
    <dbReference type="NCBI Taxonomy" id="1675036"/>
    <lineage>
        <taxon>Bacteria</taxon>
        <taxon>Bacillati</taxon>
        <taxon>Bacillota</taxon>
        <taxon>Negativicutes</taxon>
        <taxon>Veillonellales</taxon>
        <taxon>Veillonellaceae</taxon>
        <taxon>Megasphaera</taxon>
    </lineage>
</organism>
<dbReference type="EMBL" id="JBIEKR010000008">
    <property type="protein sequence ID" value="MFG6273488.1"/>
    <property type="molecule type" value="Genomic_DNA"/>
</dbReference>
<sequence>MVNEMEKEKSISDCNQTLIAEIVELEEDARYTKTGVLISIAVVLILLAIAEIISSI</sequence>
<evidence type="ECO:0000313" key="2">
    <source>
        <dbReference type="EMBL" id="MFG6273488.1"/>
    </source>
</evidence>
<keyword evidence="3" id="KW-1185">Reference proteome</keyword>
<comment type="caution">
    <text evidence="2">The sequence shown here is derived from an EMBL/GenBank/DDBJ whole genome shotgun (WGS) entry which is preliminary data.</text>
</comment>
<dbReference type="Proteomes" id="UP001605989">
    <property type="component" value="Unassembled WGS sequence"/>
</dbReference>
<evidence type="ECO:0000313" key="3">
    <source>
        <dbReference type="Proteomes" id="UP001605989"/>
    </source>
</evidence>
<accession>A0ABW7DQ85</accession>
<keyword evidence="1" id="KW-0472">Membrane</keyword>
<proteinExistence type="predicted"/>
<reference evidence="2 3" key="1">
    <citation type="submission" date="2024-10" db="EMBL/GenBank/DDBJ databases">
        <authorList>
            <person name="Sang B.-I."/>
            <person name="Prabhaharan D."/>
        </authorList>
    </citation>
    <scope>NUCLEOTIDE SEQUENCE [LARGE SCALE GENOMIC DNA]</scope>
    <source>
        <strain evidence="2 3">MH</strain>
    </source>
</reference>
<protein>
    <submittedName>
        <fullName evidence="2">Uncharacterized protein</fullName>
    </submittedName>
</protein>
<gene>
    <name evidence="2" type="ORF">ACGTZG_09835</name>
</gene>
<name>A0ABW7DQ85_9FIRM</name>
<keyword evidence="1" id="KW-0812">Transmembrane</keyword>
<evidence type="ECO:0000256" key="1">
    <source>
        <dbReference type="SAM" id="Phobius"/>
    </source>
</evidence>